<keyword evidence="2" id="KW-1185">Reference proteome</keyword>
<gene>
    <name evidence="1" type="ORF">LOK49_LG07G03071</name>
</gene>
<protein>
    <submittedName>
        <fullName evidence="1">EP1-like glycoprotein 2</fullName>
    </submittedName>
</protein>
<dbReference type="Proteomes" id="UP001060215">
    <property type="component" value="Chromosome 7"/>
</dbReference>
<organism evidence="1 2">
    <name type="scientific">Camellia lanceoleosa</name>
    <dbReference type="NCBI Taxonomy" id="1840588"/>
    <lineage>
        <taxon>Eukaryota</taxon>
        <taxon>Viridiplantae</taxon>
        <taxon>Streptophyta</taxon>
        <taxon>Embryophyta</taxon>
        <taxon>Tracheophyta</taxon>
        <taxon>Spermatophyta</taxon>
        <taxon>Magnoliopsida</taxon>
        <taxon>eudicotyledons</taxon>
        <taxon>Gunneridae</taxon>
        <taxon>Pentapetalae</taxon>
        <taxon>asterids</taxon>
        <taxon>Ericales</taxon>
        <taxon>Theaceae</taxon>
        <taxon>Camellia</taxon>
    </lineage>
</organism>
<proteinExistence type="predicted"/>
<reference evidence="1 2" key="1">
    <citation type="journal article" date="2022" name="Plant J.">
        <title>Chromosome-level genome of Camellia lanceoleosa provides a valuable resource for understanding genome evolution and self-incompatibility.</title>
        <authorList>
            <person name="Gong W."/>
            <person name="Xiao S."/>
            <person name="Wang L."/>
            <person name="Liao Z."/>
            <person name="Chang Y."/>
            <person name="Mo W."/>
            <person name="Hu G."/>
            <person name="Li W."/>
            <person name="Zhao G."/>
            <person name="Zhu H."/>
            <person name="Hu X."/>
            <person name="Ji K."/>
            <person name="Xiang X."/>
            <person name="Song Q."/>
            <person name="Yuan D."/>
            <person name="Jin S."/>
            <person name="Zhang L."/>
        </authorList>
    </citation>
    <scope>NUCLEOTIDE SEQUENCE [LARGE SCALE GENOMIC DNA]</scope>
    <source>
        <strain evidence="1">SQ_2022a</strain>
    </source>
</reference>
<name>A0ACC0H464_9ERIC</name>
<comment type="caution">
    <text evidence="1">The sequence shown here is derived from an EMBL/GenBank/DDBJ whole genome shotgun (WGS) entry which is preliminary data.</text>
</comment>
<dbReference type="EMBL" id="CM045764">
    <property type="protein sequence ID" value="KAI8007779.1"/>
    <property type="molecule type" value="Genomic_DNA"/>
</dbReference>
<accession>A0ACC0H464</accession>
<sequence length="465" mass="52127">MAYRQPHQFPLIPTLLICHLFATITTITTTLAQVPPNQTFHFVNQGEFGDRIIEYDAGYRVIRNNVYTFYTFPFRLCFYNTTPNSFVFAMRAGIPNNESLMRWVWDANRNDPVGENATLSFGEDGNFVLSDFDGRLVWQTNTANKGVTGIKLLPNGNLVLFDKNGAFLWQSFDHPSDTLMVGMSVRISGRNKLVSRTSEVDGSDGKYSLVLEDNGFNMYINNSGELLVYGGWGGGWGRRSLGSIVSFDAVPENDNATAFELVLTVNQDPPPPAPPSRRRLLQRKVQGGSQINLNKLNYNATYSFLRLGSDGNLRAYTYYDQVSYLKWEESFAFFSSYFRRECGLPSKCGEYGLCERGMCVACLSPKGLLGWSDSCAPPQLPPCKGEAKAAQYYKIVGVENFLNPYLDDGEGPMKLGECRDKCSRDCKCLGFIYKEDTFKCLLMPLVGTLIKDVNTTSVGYVKYSK</sequence>
<evidence type="ECO:0000313" key="1">
    <source>
        <dbReference type="EMBL" id="KAI8007779.1"/>
    </source>
</evidence>
<evidence type="ECO:0000313" key="2">
    <source>
        <dbReference type="Proteomes" id="UP001060215"/>
    </source>
</evidence>